<sequence>MTPEIYFHEDDLNQVEIIPEQNYANTVEQMEGFPPQEEGVMGFTSIIIRDQTPVNISELKISAAALNSALTPQCTQVFGTVKTGYGSYVEIVEHAAAYGFDKYAIVVESLDDVVKNIFLIDYYPPKEIICKPIFPVLYQLGTQFPLILVDWNACSIVRLNNETAINEYLEYIFNPEE</sequence>
<proteinExistence type="predicted"/>
<reference evidence="1 2" key="1">
    <citation type="submission" date="2018-06" db="EMBL/GenBank/DDBJ databases">
        <title>Genomic Encyclopedia of Archaeal and Bacterial Type Strains, Phase II (KMG-II): from individual species to whole genera.</title>
        <authorList>
            <person name="Goeker M."/>
        </authorList>
    </citation>
    <scope>NUCLEOTIDE SEQUENCE [LARGE SCALE GENOMIC DNA]</scope>
    <source>
        <strain evidence="1 2">DSM 29821</strain>
    </source>
</reference>
<keyword evidence="2" id="KW-1185">Reference proteome</keyword>
<dbReference type="OrthoDB" id="676954at2"/>
<dbReference type="EMBL" id="QLMA01000001">
    <property type="protein sequence ID" value="RAJ88240.1"/>
    <property type="molecule type" value="Genomic_DNA"/>
</dbReference>
<organism evidence="1 2">
    <name type="scientific">Chitinophaga dinghuensis</name>
    <dbReference type="NCBI Taxonomy" id="1539050"/>
    <lineage>
        <taxon>Bacteria</taxon>
        <taxon>Pseudomonadati</taxon>
        <taxon>Bacteroidota</taxon>
        <taxon>Chitinophagia</taxon>
        <taxon>Chitinophagales</taxon>
        <taxon>Chitinophagaceae</taxon>
        <taxon>Chitinophaga</taxon>
    </lineage>
</organism>
<dbReference type="AlphaFoldDB" id="A0A327WFY2"/>
<accession>A0A327WFY2</accession>
<evidence type="ECO:0000313" key="2">
    <source>
        <dbReference type="Proteomes" id="UP000249819"/>
    </source>
</evidence>
<comment type="caution">
    <text evidence="1">The sequence shown here is derived from an EMBL/GenBank/DDBJ whole genome shotgun (WGS) entry which is preliminary data.</text>
</comment>
<evidence type="ECO:0000313" key="1">
    <source>
        <dbReference type="EMBL" id="RAJ88240.1"/>
    </source>
</evidence>
<gene>
    <name evidence="1" type="ORF">CLV59_1011008</name>
</gene>
<dbReference type="Proteomes" id="UP000249819">
    <property type="component" value="Unassembled WGS sequence"/>
</dbReference>
<protein>
    <submittedName>
        <fullName evidence="1">Uncharacterized protein</fullName>
    </submittedName>
</protein>
<name>A0A327WFY2_9BACT</name>
<dbReference type="RefSeq" id="WP_111590882.1">
    <property type="nucleotide sequence ID" value="NZ_QLMA01000001.1"/>
</dbReference>